<dbReference type="EMBL" id="LSTO01000002">
    <property type="protein sequence ID" value="OWW18798.1"/>
    <property type="molecule type" value="Genomic_DNA"/>
</dbReference>
<dbReference type="AlphaFoldDB" id="A0A254TGJ1"/>
<evidence type="ECO:0000313" key="1">
    <source>
        <dbReference type="EMBL" id="OWW18798.1"/>
    </source>
</evidence>
<evidence type="ECO:0000313" key="2">
    <source>
        <dbReference type="Proteomes" id="UP000197535"/>
    </source>
</evidence>
<gene>
    <name evidence="1" type="ORF">AYR66_04380</name>
</gene>
<dbReference type="OrthoDB" id="9781927at2"/>
<dbReference type="Proteomes" id="UP000197535">
    <property type="component" value="Unassembled WGS sequence"/>
</dbReference>
<comment type="caution">
    <text evidence="1">The sequence shown here is derived from an EMBL/GenBank/DDBJ whole genome shotgun (WGS) entry which is preliminary data.</text>
</comment>
<accession>A0A254TGJ1</accession>
<sequence>MGAAFIGLQAAGSWQAGRIVNGTLHHADRTTRVLDVALTAYPANPLCWSFVSVESNEQAGKYALRRGVLSLAPQLMPITQCPVSRWGDVLPPNAGPSIAFYSAEVGDLHTLRALKEGNCHFEAWMRFSRAPSVGAKAATDLRYGPADSVNFTTMDFEAFRKLDCPRYVPRWAFPRADLLGP</sequence>
<protein>
    <submittedName>
        <fullName evidence="1">Uncharacterized protein</fullName>
    </submittedName>
</protein>
<proteinExistence type="predicted"/>
<name>A0A254TGJ1_9BURK</name>
<organism evidence="1 2">
    <name type="scientific">Noviherbaspirillum denitrificans</name>
    <dbReference type="NCBI Taxonomy" id="1968433"/>
    <lineage>
        <taxon>Bacteria</taxon>
        <taxon>Pseudomonadati</taxon>
        <taxon>Pseudomonadota</taxon>
        <taxon>Betaproteobacteria</taxon>
        <taxon>Burkholderiales</taxon>
        <taxon>Oxalobacteraceae</taxon>
        <taxon>Noviherbaspirillum</taxon>
    </lineage>
</organism>
<reference evidence="1 2" key="1">
    <citation type="submission" date="2016-02" db="EMBL/GenBank/DDBJ databases">
        <authorList>
            <person name="Wen L."/>
            <person name="He K."/>
            <person name="Yang H."/>
        </authorList>
    </citation>
    <scope>NUCLEOTIDE SEQUENCE [LARGE SCALE GENOMIC DNA]</scope>
    <source>
        <strain evidence="1 2">TSA40</strain>
    </source>
</reference>
<keyword evidence="2" id="KW-1185">Reference proteome</keyword>